<evidence type="ECO:0000313" key="2">
    <source>
        <dbReference type="EnsemblPlants" id="KQJ96614"/>
    </source>
</evidence>
<keyword evidence="3" id="KW-1185">Reference proteome</keyword>
<dbReference type="Proteomes" id="UP000008810">
    <property type="component" value="Chromosome 3"/>
</dbReference>
<reference evidence="2" key="3">
    <citation type="submission" date="2018-08" db="UniProtKB">
        <authorList>
            <consortium name="EnsemblPlants"/>
        </authorList>
    </citation>
    <scope>IDENTIFICATION</scope>
    <source>
        <strain evidence="2">cv. Bd21</strain>
    </source>
</reference>
<evidence type="ECO:0000313" key="3">
    <source>
        <dbReference type="Proteomes" id="UP000008810"/>
    </source>
</evidence>
<dbReference type="AlphaFoldDB" id="A0A0Q3FBF0"/>
<reference evidence="1 2" key="1">
    <citation type="journal article" date="2010" name="Nature">
        <title>Genome sequencing and analysis of the model grass Brachypodium distachyon.</title>
        <authorList>
            <consortium name="International Brachypodium Initiative"/>
        </authorList>
    </citation>
    <scope>NUCLEOTIDE SEQUENCE [LARGE SCALE GENOMIC DNA]</scope>
    <source>
        <strain evidence="1 2">Bd21</strain>
    </source>
</reference>
<gene>
    <name evidence="1" type="ORF">BRADI_3g25667v3</name>
</gene>
<evidence type="ECO:0000313" key="1">
    <source>
        <dbReference type="EMBL" id="KQJ96614.1"/>
    </source>
</evidence>
<name>A0A0Q3FBF0_BRADI</name>
<proteinExistence type="predicted"/>
<dbReference type="EMBL" id="CM000882">
    <property type="protein sequence ID" value="KQJ96614.1"/>
    <property type="molecule type" value="Genomic_DNA"/>
</dbReference>
<dbReference type="EnsemblPlants" id="KQJ96614">
    <property type="protein sequence ID" value="KQJ96614"/>
    <property type="gene ID" value="BRADI_3g25667v3"/>
</dbReference>
<reference evidence="1" key="2">
    <citation type="submission" date="2017-06" db="EMBL/GenBank/DDBJ databases">
        <title>WGS assembly of Brachypodium distachyon.</title>
        <authorList>
            <consortium name="The International Brachypodium Initiative"/>
            <person name="Lucas S."/>
            <person name="Harmon-Smith M."/>
            <person name="Lail K."/>
            <person name="Tice H."/>
            <person name="Grimwood J."/>
            <person name="Bruce D."/>
            <person name="Barry K."/>
            <person name="Shu S."/>
            <person name="Lindquist E."/>
            <person name="Wang M."/>
            <person name="Pitluck S."/>
            <person name="Vogel J.P."/>
            <person name="Garvin D.F."/>
            <person name="Mockler T.C."/>
            <person name="Schmutz J."/>
            <person name="Rokhsar D."/>
            <person name="Bevan M.W."/>
        </authorList>
    </citation>
    <scope>NUCLEOTIDE SEQUENCE</scope>
    <source>
        <strain evidence="1">Bd21</strain>
    </source>
</reference>
<organism evidence="1">
    <name type="scientific">Brachypodium distachyon</name>
    <name type="common">Purple false brome</name>
    <name type="synonym">Trachynia distachya</name>
    <dbReference type="NCBI Taxonomy" id="15368"/>
    <lineage>
        <taxon>Eukaryota</taxon>
        <taxon>Viridiplantae</taxon>
        <taxon>Streptophyta</taxon>
        <taxon>Embryophyta</taxon>
        <taxon>Tracheophyta</taxon>
        <taxon>Spermatophyta</taxon>
        <taxon>Magnoliopsida</taxon>
        <taxon>Liliopsida</taxon>
        <taxon>Poales</taxon>
        <taxon>Poaceae</taxon>
        <taxon>BOP clade</taxon>
        <taxon>Pooideae</taxon>
        <taxon>Stipodae</taxon>
        <taxon>Brachypodieae</taxon>
        <taxon>Brachypodium</taxon>
    </lineage>
</organism>
<accession>A0A0Q3FBF0</accession>
<sequence length="230" mass="25767">MPTWELVNTVTSDCQPCPQFDFSQGPLHFYDYTPNFFLDEPQGANCKADREAGLTNGPLFDATPDDPCLQSQYRAMLLGNIPLYDTDNSSGSVSPLSYARLFAKTYNHKMMQLQFIFPTRNTDTAMALRVLGLGVFNVPARLARLIMCPFPVQGAWTVYVFDKVNRHITVLDPVSTDKGADHYEAKHRGNILHLQEGFAALGPELGSGWDIMQDQWATAFNTQMHPPCIE</sequence>
<dbReference type="Gramene" id="KQJ96614">
    <property type="protein sequence ID" value="KQJ96614"/>
    <property type="gene ID" value="BRADI_3g25667v3"/>
</dbReference>
<dbReference type="InParanoid" id="A0A0Q3FBF0"/>
<protein>
    <submittedName>
        <fullName evidence="1 2">Uncharacterized protein</fullName>
    </submittedName>
</protein>